<dbReference type="GO" id="GO:0034194">
    <property type="term" value="P:D-galactonate catabolic process"/>
    <property type="evidence" value="ECO:0007669"/>
    <property type="project" value="InterPro"/>
</dbReference>
<proteinExistence type="predicted"/>
<dbReference type="EMBL" id="CP159253">
    <property type="protein sequence ID" value="XCG48573.1"/>
    <property type="molecule type" value="Genomic_DNA"/>
</dbReference>
<dbReference type="InterPro" id="IPR042258">
    <property type="entry name" value="DGOK_N"/>
</dbReference>
<dbReference type="InterPro" id="IPR042257">
    <property type="entry name" value="DGOK_C"/>
</dbReference>
<dbReference type="GO" id="GO:0008671">
    <property type="term" value="F:2-dehydro-3-deoxygalactonokinase activity"/>
    <property type="evidence" value="ECO:0007669"/>
    <property type="project" value="InterPro"/>
</dbReference>
<dbReference type="Gene3D" id="3.30.420.300">
    <property type="entry name" value="2-keto-3-deoxy-galactonokinase, substrate binding domain"/>
    <property type="match status" value="1"/>
</dbReference>
<gene>
    <name evidence="1" type="ORF">ABVK50_25645</name>
</gene>
<organism evidence="1">
    <name type="scientific">Mesorhizobium sp. WSM2240</name>
    <dbReference type="NCBI Taxonomy" id="3228851"/>
    <lineage>
        <taxon>Bacteria</taxon>
        <taxon>Pseudomonadati</taxon>
        <taxon>Pseudomonadota</taxon>
        <taxon>Alphaproteobacteria</taxon>
        <taxon>Hyphomicrobiales</taxon>
        <taxon>Phyllobacteriaceae</taxon>
        <taxon>Mesorhizobium</taxon>
    </lineage>
</organism>
<dbReference type="CDD" id="cd24012">
    <property type="entry name" value="ASKHA_NBD_KDGal-kinase"/>
    <property type="match status" value="1"/>
</dbReference>
<dbReference type="RefSeq" id="WP_353643895.1">
    <property type="nucleotide sequence ID" value="NZ_CP159253.1"/>
</dbReference>
<evidence type="ECO:0000313" key="1">
    <source>
        <dbReference type="EMBL" id="XCG48573.1"/>
    </source>
</evidence>
<dbReference type="AlphaFoldDB" id="A0AAU8CNS9"/>
<dbReference type="InterPro" id="IPR007729">
    <property type="entry name" value="DGOK"/>
</dbReference>
<protein>
    <submittedName>
        <fullName evidence="1">2-dehydro-3-deoxygalactonokinase</fullName>
    </submittedName>
</protein>
<accession>A0AAU8CNS9</accession>
<name>A0AAU8CNS9_9HYPH</name>
<sequence>MSASIAAVDWGTSRLRIWLLDQAGSVLAERRSEEGMLAARPDGFARILEGHLAAMGAPAELPAIICGMAGSRQGWIEAPYVAVPASMQGIFAGAKPIPGSRRDIRILPGVAQRDPASPDVMRGEETQLAGIASLLGSDSHIVCMPGTHSKWVDIAGGSIAGFATYMTGELFSVLAGHSILSHSLGAESHAVSATDPLFRSWCQDSLSDPGDVSARLFRIRASTLLLDLQPDQAAAALSGLLIGAEIASAARRFARSGTPVVLVASGALRPLYEAALGLAGLEFHPVEADEAVRAGLFAAARHLGIIMPAGVTA</sequence>
<dbReference type="Gene3D" id="3.30.420.310">
    <property type="entry name" value="2-keto-3-deoxy-galactonokinase, C-terminal domain"/>
    <property type="match status" value="1"/>
</dbReference>
<reference evidence="1" key="1">
    <citation type="submission" date="2024-06" db="EMBL/GenBank/DDBJ databases">
        <title>Mesorhizobium karijinii sp. nov., a symbiont of the iconic Swainsona formosa from arid Australia.</title>
        <authorList>
            <person name="Hill Y.J."/>
            <person name="Watkin E.L.J."/>
            <person name="O'Hara G.W."/>
            <person name="Terpolilli J."/>
            <person name="Tye M.L."/>
            <person name="Kohlmeier M.G."/>
        </authorList>
    </citation>
    <scope>NUCLEOTIDE SEQUENCE</scope>
    <source>
        <strain evidence="1">WSM2240</strain>
    </source>
</reference>
<dbReference type="Pfam" id="PF05035">
    <property type="entry name" value="DGOK"/>
    <property type="match status" value="1"/>
</dbReference>